<feature type="compositionally biased region" description="Basic and acidic residues" evidence="1">
    <location>
        <begin position="63"/>
        <end position="80"/>
    </location>
</feature>
<gene>
    <name evidence="2" type="ORF">B0A55_00637</name>
</gene>
<evidence type="ECO:0000256" key="1">
    <source>
        <dbReference type="SAM" id="MobiDB-lite"/>
    </source>
</evidence>
<dbReference type="Proteomes" id="UP000309340">
    <property type="component" value="Unassembled WGS sequence"/>
</dbReference>
<feature type="region of interest" description="Disordered" evidence="1">
    <location>
        <begin position="1"/>
        <end position="191"/>
    </location>
</feature>
<accession>A0A4V5NKA5</accession>
<name>A0A4V5NKA5_9PEZI</name>
<protein>
    <submittedName>
        <fullName evidence="2">Uncharacterized protein</fullName>
    </submittedName>
</protein>
<dbReference type="AlphaFoldDB" id="A0A4V5NKA5"/>
<reference evidence="2 3" key="1">
    <citation type="submission" date="2017-03" db="EMBL/GenBank/DDBJ databases">
        <title>Genomes of endolithic fungi from Antarctica.</title>
        <authorList>
            <person name="Coleine C."/>
            <person name="Masonjones S."/>
            <person name="Stajich J.E."/>
        </authorList>
    </citation>
    <scope>NUCLEOTIDE SEQUENCE [LARGE SCALE GENOMIC DNA]</scope>
    <source>
        <strain evidence="2 3">CCFEE 5184</strain>
    </source>
</reference>
<dbReference type="EMBL" id="NAJQ01000011">
    <property type="protein sequence ID" value="TKA83319.1"/>
    <property type="molecule type" value="Genomic_DNA"/>
</dbReference>
<organism evidence="2 3">
    <name type="scientific">Friedmanniomyces simplex</name>
    <dbReference type="NCBI Taxonomy" id="329884"/>
    <lineage>
        <taxon>Eukaryota</taxon>
        <taxon>Fungi</taxon>
        <taxon>Dikarya</taxon>
        <taxon>Ascomycota</taxon>
        <taxon>Pezizomycotina</taxon>
        <taxon>Dothideomycetes</taxon>
        <taxon>Dothideomycetidae</taxon>
        <taxon>Mycosphaerellales</taxon>
        <taxon>Teratosphaeriaceae</taxon>
        <taxon>Friedmanniomyces</taxon>
    </lineage>
</organism>
<sequence>MSGFGPHDDDRDEEYDAEPAFGDGQGMMGSPLGEDYYGADTARGMTPQQGYMEGTAPPGFGESQHDAPFGDDRYEDRASERASMSPRSSLGSESEGSDFEPEGHDPGAPGLQGSLLNSGFPNGPPVARESMPSPPPPPGPSWGHGPPDQDEDDSSDGHGYDPDQEFDPNLFSSSRDAGPDDDEGPGYGPGY</sequence>
<evidence type="ECO:0000313" key="3">
    <source>
        <dbReference type="Proteomes" id="UP000309340"/>
    </source>
</evidence>
<keyword evidence="3" id="KW-1185">Reference proteome</keyword>
<feature type="compositionally biased region" description="Polar residues" evidence="1">
    <location>
        <begin position="85"/>
        <end position="94"/>
    </location>
</feature>
<proteinExistence type="predicted"/>
<evidence type="ECO:0000313" key="2">
    <source>
        <dbReference type="EMBL" id="TKA83319.1"/>
    </source>
</evidence>
<comment type="caution">
    <text evidence="2">The sequence shown here is derived from an EMBL/GenBank/DDBJ whole genome shotgun (WGS) entry which is preliminary data.</text>
</comment>